<dbReference type="AlphaFoldDB" id="G0ECU9"/>
<dbReference type="GO" id="GO:0016757">
    <property type="term" value="F:glycosyltransferase activity"/>
    <property type="evidence" value="ECO:0007669"/>
    <property type="project" value="UniProtKB-KW"/>
</dbReference>
<keyword evidence="4" id="KW-1185">Reference proteome</keyword>
<dbReference type="KEGG" id="pfm:Pyrfu_1815"/>
<organism evidence="3 4">
    <name type="scientific">Pyrolobus fumarii (strain DSM 11204 / 1A)</name>
    <dbReference type="NCBI Taxonomy" id="694429"/>
    <lineage>
        <taxon>Archaea</taxon>
        <taxon>Thermoproteota</taxon>
        <taxon>Thermoprotei</taxon>
        <taxon>Desulfurococcales</taxon>
        <taxon>Pyrodictiaceae</taxon>
        <taxon>Pyrolobus</taxon>
    </lineage>
</organism>
<keyword evidence="3" id="KW-0378">Hydrolase</keyword>
<dbReference type="PANTHER" id="PTHR34106">
    <property type="entry name" value="GLYCOSIDASE"/>
    <property type="match status" value="1"/>
</dbReference>
<dbReference type="STRING" id="694429.Pyrfu_1815"/>
<evidence type="ECO:0000313" key="3">
    <source>
        <dbReference type="EMBL" id="AEM39669.1"/>
    </source>
</evidence>
<proteinExistence type="predicted"/>
<dbReference type="PANTHER" id="PTHR34106:SF5">
    <property type="entry name" value="GLYCOSIDASE"/>
    <property type="match status" value="1"/>
</dbReference>
<evidence type="ECO:0000256" key="2">
    <source>
        <dbReference type="ARBA" id="ARBA00022679"/>
    </source>
</evidence>
<dbReference type="InterPro" id="IPR023296">
    <property type="entry name" value="Glyco_hydro_beta-prop_sf"/>
</dbReference>
<reference evidence="3 4" key="1">
    <citation type="journal article" date="2011" name="Stand. Genomic Sci.">
        <title>Complete genome sequence of the hyperthermophilic chemolithoautotroph Pyrolobus fumarii type strain (1A).</title>
        <authorList>
            <person name="Anderson I."/>
            <person name="Goker M."/>
            <person name="Nolan M."/>
            <person name="Lucas S."/>
            <person name="Hammon N."/>
            <person name="Deshpande S."/>
            <person name="Cheng J.F."/>
            <person name="Tapia R."/>
            <person name="Han C."/>
            <person name="Goodwin L."/>
            <person name="Pitluck S."/>
            <person name="Huntemann M."/>
            <person name="Liolios K."/>
            <person name="Ivanova N."/>
            <person name="Pagani I."/>
            <person name="Mavromatis K."/>
            <person name="Ovchinikova G."/>
            <person name="Pati A."/>
            <person name="Chen A."/>
            <person name="Palaniappan K."/>
            <person name="Land M."/>
            <person name="Hauser L."/>
            <person name="Brambilla E.M."/>
            <person name="Huber H."/>
            <person name="Yasawong M."/>
            <person name="Rohde M."/>
            <person name="Spring S."/>
            <person name="Abt B."/>
            <person name="Sikorski J."/>
            <person name="Wirth R."/>
            <person name="Detter J.C."/>
            <person name="Woyke T."/>
            <person name="Bristow J."/>
            <person name="Eisen J.A."/>
            <person name="Markowitz V."/>
            <person name="Hugenholtz P."/>
            <person name="Kyrpides N.C."/>
            <person name="Klenk H.P."/>
            <person name="Lapidus A."/>
        </authorList>
    </citation>
    <scope>NUCLEOTIDE SEQUENCE [LARGE SCALE GENOMIC DNA]</scope>
    <source>
        <strain evidence="4">DSM 11204 / 1A</strain>
    </source>
</reference>
<protein>
    <submittedName>
        <fullName evidence="3">Glycosidase related protein</fullName>
    </submittedName>
</protein>
<dbReference type="Gene3D" id="2.115.10.20">
    <property type="entry name" value="Glycosyl hydrolase domain, family 43"/>
    <property type="match status" value="1"/>
</dbReference>
<dbReference type="Proteomes" id="UP000001037">
    <property type="component" value="Chromosome"/>
</dbReference>
<evidence type="ECO:0000256" key="1">
    <source>
        <dbReference type="ARBA" id="ARBA00022676"/>
    </source>
</evidence>
<name>G0ECU9_PYRF1</name>
<dbReference type="InterPro" id="IPR007184">
    <property type="entry name" value="Mannoside_phosphorylase"/>
</dbReference>
<keyword evidence="3" id="KW-0326">Glycosidase</keyword>
<keyword evidence="2" id="KW-0808">Transferase</keyword>
<accession>G0ECU9</accession>
<evidence type="ECO:0000313" key="4">
    <source>
        <dbReference type="Proteomes" id="UP000001037"/>
    </source>
</evidence>
<dbReference type="GO" id="GO:0016798">
    <property type="term" value="F:hydrolase activity, acting on glycosyl bonds"/>
    <property type="evidence" value="ECO:0007669"/>
    <property type="project" value="UniProtKB-KW"/>
</dbReference>
<dbReference type="HOGENOM" id="CLU_800776_0_0_2"/>
<dbReference type="Pfam" id="PF04041">
    <property type="entry name" value="Glyco_hydro_130"/>
    <property type="match status" value="1"/>
</dbReference>
<dbReference type="InParanoid" id="G0ECU9"/>
<dbReference type="eggNOG" id="arCOG04084">
    <property type="taxonomic scope" value="Archaea"/>
</dbReference>
<gene>
    <name evidence="3" type="ordered locus">Pyrfu_1815</name>
</gene>
<dbReference type="SUPFAM" id="SSF75005">
    <property type="entry name" value="Arabinanase/levansucrase/invertase"/>
    <property type="match status" value="1"/>
</dbReference>
<sequence>MHVAGLASALGVKVCALGMEAKFLRDFPLAEHAAELGKLRHCETHDIFQRLGVLTPQRVHLKNHPLANPLTVFNAALDHGSNGDMLVLYPRIIIGYFKYASAIAEVELPLEDLYTGSISISHYPAEIIVYPSTSVDIWGSEDPRVTRIDGTRHMVYVGRTINYFEAHIRRERTLPVLAVEAGRHRWVKVGYFVLPERLRPHVISDKDAFLVQASNGDLLLFHRPHMDDENFYLTISIVPHDEYKRALEEAERGEPVPIRVRGTRTILPVAPFEEKLGWASPPVMVERDTFLTLVHAVDVRLKRYRIFAMLVRYDRDVGPRPIAVTPRYIMEPRAMYEVYGDRPFTVFPCGAVRHGDRLIISYGAADSVVGFAEAGIDDIMAELDHLRLE</sequence>
<keyword evidence="1" id="KW-0328">Glycosyltransferase</keyword>
<dbReference type="EMBL" id="CP002838">
    <property type="protein sequence ID" value="AEM39669.1"/>
    <property type="molecule type" value="Genomic_DNA"/>
</dbReference>